<dbReference type="STRING" id="1420583.V473_20685"/>
<protein>
    <submittedName>
        <fullName evidence="2">Uncharacterized protein</fullName>
    </submittedName>
</protein>
<gene>
    <name evidence="2" type="ORF">V473_20685</name>
</gene>
<keyword evidence="1" id="KW-1133">Transmembrane helix</keyword>
<evidence type="ECO:0000313" key="2">
    <source>
        <dbReference type="EMBL" id="KMS52270.1"/>
    </source>
</evidence>
<feature type="transmembrane region" description="Helical" evidence="1">
    <location>
        <begin position="6"/>
        <end position="23"/>
    </location>
</feature>
<sequence length="33" mass="3541">MDASLAVQTIVGSTAMYLVMFFVDDRLGSSTTI</sequence>
<keyword evidence="1" id="KW-0812">Transmembrane</keyword>
<comment type="caution">
    <text evidence="2">The sequence shown here is derived from an EMBL/GenBank/DDBJ whole genome shotgun (WGS) entry which is preliminary data.</text>
</comment>
<keyword evidence="1" id="KW-0472">Membrane</keyword>
<evidence type="ECO:0000256" key="1">
    <source>
        <dbReference type="SAM" id="Phobius"/>
    </source>
</evidence>
<dbReference type="Proteomes" id="UP000052232">
    <property type="component" value="Unassembled WGS sequence"/>
</dbReference>
<dbReference type="PATRIC" id="fig|1420583.3.peg.3945"/>
<organism evidence="2 3">
    <name type="scientific">Sphingobium cupriresistens LL01</name>
    <dbReference type="NCBI Taxonomy" id="1420583"/>
    <lineage>
        <taxon>Bacteria</taxon>
        <taxon>Pseudomonadati</taxon>
        <taxon>Pseudomonadota</taxon>
        <taxon>Alphaproteobacteria</taxon>
        <taxon>Sphingomonadales</taxon>
        <taxon>Sphingomonadaceae</taxon>
        <taxon>Sphingobium</taxon>
    </lineage>
</organism>
<keyword evidence="3" id="KW-1185">Reference proteome</keyword>
<name>A0A0J8AAN1_9SPHN</name>
<evidence type="ECO:0000313" key="3">
    <source>
        <dbReference type="Proteomes" id="UP000052232"/>
    </source>
</evidence>
<proteinExistence type="predicted"/>
<dbReference type="EMBL" id="JACT01000006">
    <property type="protein sequence ID" value="KMS52270.1"/>
    <property type="molecule type" value="Genomic_DNA"/>
</dbReference>
<accession>A0A0J8AAN1</accession>
<reference evidence="2 3" key="1">
    <citation type="journal article" date="2015" name="G3 (Bethesda)">
        <title>Insights into Ongoing Evolution of the Hexachlorocyclohexane Catabolic Pathway from Comparative Genomics of Ten Sphingomonadaceae Strains.</title>
        <authorList>
            <person name="Pearce S.L."/>
            <person name="Oakeshott J.G."/>
            <person name="Pandey G."/>
        </authorList>
    </citation>
    <scope>NUCLEOTIDE SEQUENCE [LARGE SCALE GENOMIC DNA]</scope>
    <source>
        <strain evidence="2 3">LL01</strain>
    </source>
</reference>
<dbReference type="AlphaFoldDB" id="A0A0J8AAN1"/>